<dbReference type="SUPFAM" id="SSF48403">
    <property type="entry name" value="Ankyrin repeat"/>
    <property type="match status" value="1"/>
</dbReference>
<accession>A0ABD1HPS6</accession>
<dbReference type="InterPro" id="IPR002110">
    <property type="entry name" value="Ankyrin_rpt"/>
</dbReference>
<keyword evidence="3" id="KW-0677">Repeat</keyword>
<reference evidence="10 11" key="1">
    <citation type="submission" date="2024-06" db="EMBL/GenBank/DDBJ databases">
        <title>A chromosome level genome sequence of Diviner's sage (Salvia divinorum).</title>
        <authorList>
            <person name="Ford S.A."/>
            <person name="Ro D.-K."/>
            <person name="Ness R.W."/>
            <person name="Phillips M.A."/>
        </authorList>
    </citation>
    <scope>NUCLEOTIDE SEQUENCE [LARGE SCALE GENOMIC DNA]</scope>
    <source>
        <strain evidence="10">SAF-2024a</strain>
        <tissue evidence="10">Leaf</tissue>
    </source>
</reference>
<organism evidence="10 11">
    <name type="scientific">Salvia divinorum</name>
    <name type="common">Maria pastora</name>
    <name type="synonym">Diviner's sage</name>
    <dbReference type="NCBI Taxonomy" id="28513"/>
    <lineage>
        <taxon>Eukaryota</taxon>
        <taxon>Viridiplantae</taxon>
        <taxon>Streptophyta</taxon>
        <taxon>Embryophyta</taxon>
        <taxon>Tracheophyta</taxon>
        <taxon>Spermatophyta</taxon>
        <taxon>Magnoliopsida</taxon>
        <taxon>eudicotyledons</taxon>
        <taxon>Gunneridae</taxon>
        <taxon>Pentapetalae</taxon>
        <taxon>asterids</taxon>
        <taxon>lamiids</taxon>
        <taxon>Lamiales</taxon>
        <taxon>Lamiaceae</taxon>
        <taxon>Nepetoideae</taxon>
        <taxon>Mentheae</taxon>
        <taxon>Salviinae</taxon>
        <taxon>Salvia</taxon>
        <taxon>Salvia subgen. Calosphace</taxon>
    </lineage>
</organism>
<evidence type="ECO:0000256" key="1">
    <source>
        <dbReference type="ARBA" id="ARBA00004141"/>
    </source>
</evidence>
<evidence type="ECO:0000313" key="11">
    <source>
        <dbReference type="Proteomes" id="UP001567538"/>
    </source>
</evidence>
<feature type="domain" description="PGG" evidence="9">
    <location>
        <begin position="246"/>
        <end position="354"/>
    </location>
</feature>
<name>A0ABD1HPS6_SALDI</name>
<comment type="subcellular location">
    <subcellularLocation>
        <location evidence="1">Membrane</location>
        <topology evidence="1">Multi-pass membrane protein</topology>
    </subcellularLocation>
</comment>
<dbReference type="PROSITE" id="PS50088">
    <property type="entry name" value="ANK_REPEAT"/>
    <property type="match status" value="2"/>
</dbReference>
<keyword evidence="6 8" id="KW-0472">Membrane</keyword>
<feature type="repeat" description="ANK" evidence="7">
    <location>
        <begin position="104"/>
        <end position="127"/>
    </location>
</feature>
<feature type="transmembrane region" description="Helical" evidence="8">
    <location>
        <begin position="297"/>
        <end position="320"/>
    </location>
</feature>
<keyword evidence="2 8" id="KW-0812">Transmembrane</keyword>
<dbReference type="GO" id="GO:0016020">
    <property type="term" value="C:membrane"/>
    <property type="evidence" value="ECO:0007669"/>
    <property type="project" value="UniProtKB-SubCell"/>
</dbReference>
<sequence>MIEEEVYDAATKGDAAKFEQLLQQDPYLVYMVSFPCSRNLLHVATLLGQVAIVEVVLERNPRLVRIPDSQKSSPLHLAVEEGKLEIASKLLSAAPEMSWSRNDQGLNPVHVAAMRGHVEMLELLLQKCPLSAMERVQRGQTVLHLCVKHGELGALKLLVEKLDGLVYATDDDGDTLLHLAVRTKQVKIIKCLAERDEVKKLSLSTNAMGRTAVKILVEESRDEWMPKELKSMISPSKSYPYLLETVSEKREQTMVVMTLIATMAFQAIVSPPGGVWQEDTPSYGAGEAVMAHTHPKIYTPFIGANITAFISSLITIFLVFSPWKLGNKFVVVFSSYAVWISLASIAVSFAGSILVIAPDTRARSLTKIINIVIIVSASFFGLTVLLHKIRALWGMEQVVEATERMNRTDILKSQLIEVIEGELISSRHPLLQKCRCK</sequence>
<evidence type="ECO:0000256" key="2">
    <source>
        <dbReference type="ARBA" id="ARBA00022692"/>
    </source>
</evidence>
<dbReference type="InterPro" id="IPR036770">
    <property type="entry name" value="Ankyrin_rpt-contain_sf"/>
</dbReference>
<protein>
    <submittedName>
        <fullName evidence="10">Ankyrin repeat-containing protein-like protein</fullName>
    </submittedName>
</protein>
<dbReference type="AlphaFoldDB" id="A0ABD1HPS6"/>
<dbReference type="Proteomes" id="UP001567538">
    <property type="component" value="Unassembled WGS sequence"/>
</dbReference>
<comment type="caution">
    <text evidence="10">The sequence shown here is derived from an EMBL/GenBank/DDBJ whole genome shotgun (WGS) entry which is preliminary data.</text>
</comment>
<dbReference type="SMART" id="SM00248">
    <property type="entry name" value="ANK"/>
    <property type="match status" value="5"/>
</dbReference>
<dbReference type="PROSITE" id="PS50297">
    <property type="entry name" value="ANK_REP_REGION"/>
    <property type="match status" value="1"/>
</dbReference>
<keyword evidence="4 8" id="KW-1133">Transmembrane helix</keyword>
<evidence type="ECO:0000256" key="6">
    <source>
        <dbReference type="ARBA" id="ARBA00023136"/>
    </source>
</evidence>
<dbReference type="InterPro" id="IPR026961">
    <property type="entry name" value="PGG_dom"/>
</dbReference>
<dbReference type="EMBL" id="JBEAFC010000004">
    <property type="protein sequence ID" value="KAL1557288.1"/>
    <property type="molecule type" value="Genomic_DNA"/>
</dbReference>
<evidence type="ECO:0000256" key="5">
    <source>
        <dbReference type="ARBA" id="ARBA00023043"/>
    </source>
</evidence>
<evidence type="ECO:0000256" key="4">
    <source>
        <dbReference type="ARBA" id="ARBA00022989"/>
    </source>
</evidence>
<dbReference type="PANTHER" id="PTHR24186">
    <property type="entry name" value="PROTEIN PHOSPHATASE 1 REGULATORY SUBUNIT"/>
    <property type="match status" value="1"/>
</dbReference>
<feature type="repeat" description="ANK" evidence="7">
    <location>
        <begin position="70"/>
        <end position="102"/>
    </location>
</feature>
<keyword evidence="11" id="KW-1185">Reference proteome</keyword>
<evidence type="ECO:0000256" key="3">
    <source>
        <dbReference type="ARBA" id="ARBA00022737"/>
    </source>
</evidence>
<gene>
    <name evidence="10" type="ORF">AAHA92_07881</name>
</gene>
<evidence type="ECO:0000313" key="10">
    <source>
        <dbReference type="EMBL" id="KAL1557288.1"/>
    </source>
</evidence>
<dbReference type="Pfam" id="PF13962">
    <property type="entry name" value="PGG"/>
    <property type="match status" value="1"/>
</dbReference>
<dbReference type="Pfam" id="PF12796">
    <property type="entry name" value="Ank_2"/>
    <property type="match status" value="2"/>
</dbReference>
<evidence type="ECO:0000256" key="8">
    <source>
        <dbReference type="SAM" id="Phobius"/>
    </source>
</evidence>
<feature type="transmembrane region" description="Helical" evidence="8">
    <location>
        <begin position="329"/>
        <end position="356"/>
    </location>
</feature>
<feature type="transmembrane region" description="Helical" evidence="8">
    <location>
        <begin position="368"/>
        <end position="386"/>
    </location>
</feature>
<proteinExistence type="predicted"/>
<evidence type="ECO:0000259" key="9">
    <source>
        <dbReference type="Pfam" id="PF13962"/>
    </source>
</evidence>
<keyword evidence="5 7" id="KW-0040">ANK repeat</keyword>
<dbReference type="Gene3D" id="1.25.40.20">
    <property type="entry name" value="Ankyrin repeat-containing domain"/>
    <property type="match status" value="1"/>
</dbReference>
<dbReference type="PANTHER" id="PTHR24186:SF37">
    <property type="entry name" value="PGG DOMAIN-CONTAINING PROTEIN"/>
    <property type="match status" value="1"/>
</dbReference>
<evidence type="ECO:0000256" key="7">
    <source>
        <dbReference type="PROSITE-ProRule" id="PRU00023"/>
    </source>
</evidence>